<evidence type="ECO:0000313" key="4">
    <source>
        <dbReference type="Proteomes" id="UP001225356"/>
    </source>
</evidence>
<accession>A0ABT9QEN5</accession>
<proteinExistence type="inferred from homology"/>
<reference evidence="3 4" key="1">
    <citation type="submission" date="2023-07" db="EMBL/GenBank/DDBJ databases">
        <title>Sequencing the genomes of 1000 actinobacteria strains.</title>
        <authorList>
            <person name="Klenk H.-P."/>
        </authorList>
    </citation>
    <scope>NUCLEOTIDE SEQUENCE [LARGE SCALE GENOMIC DNA]</scope>
    <source>
        <strain evidence="3 4">DSM 46740</strain>
    </source>
</reference>
<protein>
    <submittedName>
        <fullName evidence="3">Deazaflavin-dependent oxidoreductase (Nitroreductase family)</fullName>
    </submittedName>
</protein>
<comment type="catalytic activity">
    <reaction evidence="2">
        <text>oxidized coenzyme F420-(gamma-L-Glu)(n) + a quinol + H(+) = reduced coenzyme F420-(gamma-L-Glu)(n) + a quinone</text>
        <dbReference type="Rhea" id="RHEA:39663"/>
        <dbReference type="Rhea" id="RHEA-COMP:12939"/>
        <dbReference type="Rhea" id="RHEA-COMP:14378"/>
        <dbReference type="ChEBI" id="CHEBI:15378"/>
        <dbReference type="ChEBI" id="CHEBI:24646"/>
        <dbReference type="ChEBI" id="CHEBI:132124"/>
        <dbReference type="ChEBI" id="CHEBI:133980"/>
        <dbReference type="ChEBI" id="CHEBI:139511"/>
    </reaction>
</comment>
<dbReference type="RefSeq" id="WP_307559232.1">
    <property type="nucleotide sequence ID" value="NZ_JAUSQU010000001.1"/>
</dbReference>
<dbReference type="PANTHER" id="PTHR39428">
    <property type="entry name" value="F420H(2)-DEPENDENT QUINONE REDUCTASE RV1261C"/>
    <property type="match status" value="1"/>
</dbReference>
<name>A0ABT9QEN5_9ACTN</name>
<evidence type="ECO:0000256" key="2">
    <source>
        <dbReference type="ARBA" id="ARBA00049106"/>
    </source>
</evidence>
<sequence>MTPPGDEEVLDNPTAWVAKHIRTYIETDGRKGHLYNGMTTLLLSTRGRRSGLLRRTALIYGQDGDRYLLVASNGGSANHPAWYLNLSDDPGVEIQVGPDKFAARARTATAEEKPELWRKMAEIFPTYDSYQAKAGREIPLVIIERV</sequence>
<evidence type="ECO:0000313" key="3">
    <source>
        <dbReference type="EMBL" id="MDP9844404.1"/>
    </source>
</evidence>
<dbReference type="Gene3D" id="2.30.110.10">
    <property type="entry name" value="Electron Transport, Fmn-binding Protein, Chain A"/>
    <property type="match status" value="1"/>
</dbReference>
<comment type="similarity">
    <text evidence="1">Belongs to the F420H(2)-dependent quinone reductase family.</text>
</comment>
<organism evidence="3 4">
    <name type="scientific">Streptosporangium lutulentum</name>
    <dbReference type="NCBI Taxonomy" id="1461250"/>
    <lineage>
        <taxon>Bacteria</taxon>
        <taxon>Bacillati</taxon>
        <taxon>Actinomycetota</taxon>
        <taxon>Actinomycetes</taxon>
        <taxon>Streptosporangiales</taxon>
        <taxon>Streptosporangiaceae</taxon>
        <taxon>Streptosporangium</taxon>
    </lineage>
</organism>
<dbReference type="InterPro" id="IPR004378">
    <property type="entry name" value="F420H2_quin_Rdtase"/>
</dbReference>
<dbReference type="InterPro" id="IPR012349">
    <property type="entry name" value="Split_barrel_FMN-bd"/>
</dbReference>
<gene>
    <name evidence="3" type="ORF">J2853_003615</name>
</gene>
<comment type="caution">
    <text evidence="3">The sequence shown here is derived from an EMBL/GenBank/DDBJ whole genome shotgun (WGS) entry which is preliminary data.</text>
</comment>
<dbReference type="Proteomes" id="UP001225356">
    <property type="component" value="Unassembled WGS sequence"/>
</dbReference>
<dbReference type="EMBL" id="JAUSQU010000001">
    <property type="protein sequence ID" value="MDP9844404.1"/>
    <property type="molecule type" value="Genomic_DNA"/>
</dbReference>
<dbReference type="PANTHER" id="PTHR39428:SF1">
    <property type="entry name" value="F420H(2)-DEPENDENT QUINONE REDUCTASE RV1261C"/>
    <property type="match status" value="1"/>
</dbReference>
<dbReference type="Pfam" id="PF04075">
    <property type="entry name" value="F420H2_quin_red"/>
    <property type="match status" value="1"/>
</dbReference>
<keyword evidence="4" id="KW-1185">Reference proteome</keyword>
<dbReference type="NCBIfam" id="TIGR00026">
    <property type="entry name" value="hi_GC_TIGR00026"/>
    <property type="match status" value="1"/>
</dbReference>
<evidence type="ECO:0000256" key="1">
    <source>
        <dbReference type="ARBA" id="ARBA00008710"/>
    </source>
</evidence>